<evidence type="ECO:0000313" key="4">
    <source>
        <dbReference type="EMBL" id="PWD84797.1"/>
    </source>
</evidence>
<keyword evidence="5" id="KW-1185">Reference proteome</keyword>
<comment type="caution">
    <text evidence="4">The sequence shown here is derived from an EMBL/GenBank/DDBJ whole genome shotgun (WGS) entry which is preliminary data.</text>
</comment>
<name>A0A2U2ANQ9_9GAMM</name>
<evidence type="ECO:0000256" key="1">
    <source>
        <dbReference type="SAM" id="MobiDB-lite"/>
    </source>
</evidence>
<feature type="domain" description="Mce/MlaD" evidence="3">
    <location>
        <begin position="41"/>
        <end position="118"/>
    </location>
</feature>
<dbReference type="PANTHER" id="PTHR33371">
    <property type="entry name" value="INTERMEMBRANE PHOSPHOLIPID TRANSPORT SYSTEM BINDING PROTEIN MLAD-RELATED"/>
    <property type="match status" value="1"/>
</dbReference>
<accession>A0A2U2ANQ9</accession>
<proteinExistence type="predicted"/>
<evidence type="ECO:0000259" key="3">
    <source>
        <dbReference type="Pfam" id="PF02470"/>
    </source>
</evidence>
<keyword evidence="2" id="KW-0812">Transmembrane</keyword>
<dbReference type="PANTHER" id="PTHR33371:SF4">
    <property type="entry name" value="INTERMEMBRANE PHOSPHOLIPID TRANSPORT SYSTEM BINDING PROTEIN MLAD"/>
    <property type="match status" value="1"/>
</dbReference>
<gene>
    <name evidence="4" type="primary">mlaD</name>
    <name evidence="4" type="ORF">DC082_04525</name>
</gene>
<dbReference type="Proteomes" id="UP000244948">
    <property type="component" value="Unassembled WGS sequence"/>
</dbReference>
<feature type="region of interest" description="Disordered" evidence="1">
    <location>
        <begin position="152"/>
        <end position="183"/>
    </location>
</feature>
<dbReference type="EMBL" id="QEWR01000002">
    <property type="protein sequence ID" value="PWD84797.1"/>
    <property type="molecule type" value="Genomic_DNA"/>
</dbReference>
<organism evidence="4 5">
    <name type="scientific">Ignatzschineria indica</name>
    <dbReference type="NCBI Taxonomy" id="472583"/>
    <lineage>
        <taxon>Bacteria</taxon>
        <taxon>Pseudomonadati</taxon>
        <taxon>Pseudomonadota</taxon>
        <taxon>Gammaproteobacteria</taxon>
        <taxon>Cardiobacteriales</taxon>
        <taxon>Ignatzschineriaceae</taxon>
        <taxon>Ignatzschineria</taxon>
    </lineage>
</organism>
<dbReference type="GO" id="GO:0005548">
    <property type="term" value="F:phospholipid transporter activity"/>
    <property type="evidence" value="ECO:0007669"/>
    <property type="project" value="TreeGrafter"/>
</dbReference>
<dbReference type="NCBIfam" id="TIGR04430">
    <property type="entry name" value="OM_asym_MlaD"/>
    <property type="match status" value="1"/>
</dbReference>
<dbReference type="RefSeq" id="WP_109235929.1">
    <property type="nucleotide sequence ID" value="NZ_BMXZ01000001.1"/>
</dbReference>
<dbReference type="GO" id="GO:0005543">
    <property type="term" value="F:phospholipid binding"/>
    <property type="evidence" value="ECO:0007669"/>
    <property type="project" value="TreeGrafter"/>
</dbReference>
<feature type="transmembrane region" description="Helical" evidence="2">
    <location>
        <begin position="6"/>
        <end position="27"/>
    </location>
</feature>
<keyword evidence="2" id="KW-1133">Transmembrane helix</keyword>
<dbReference type="Pfam" id="PF02470">
    <property type="entry name" value="MlaD"/>
    <property type="match status" value="1"/>
</dbReference>
<dbReference type="AlphaFoldDB" id="A0A2U2ANQ9"/>
<evidence type="ECO:0000256" key="2">
    <source>
        <dbReference type="SAM" id="Phobius"/>
    </source>
</evidence>
<keyword evidence="2" id="KW-0472">Membrane</keyword>
<dbReference type="InterPro" id="IPR003399">
    <property type="entry name" value="Mce/MlaD"/>
</dbReference>
<dbReference type="InterPro" id="IPR030970">
    <property type="entry name" value="ABC_MlaD"/>
</dbReference>
<reference evidence="4 5" key="1">
    <citation type="journal article" date="2018" name="Genome Announc.">
        <title>Ignatzschineria cameli sp. nov., isolated from necrotic foot tissue of dromedaries (Camelus dromedarius) and associated maggots (Wohlfahrtia species) in Dubai.</title>
        <authorList>
            <person name="Tsang C.C."/>
            <person name="Tang J.Y."/>
            <person name="Fong J.Y."/>
            <person name="Kinne J."/>
            <person name="Lee H.H."/>
            <person name="Joseph M."/>
            <person name="Jose S."/>
            <person name="Schuster R.K."/>
            <person name="Tang Y."/>
            <person name="Sivakumar S."/>
            <person name="Chen J.H."/>
            <person name="Teng J.L."/>
            <person name="Lau S.K."/>
            <person name="Wernery U."/>
            <person name="Woo P.C."/>
        </authorList>
    </citation>
    <scope>NUCLEOTIDE SEQUENCE [LARGE SCALE GENOMIC DNA]</scope>
    <source>
        <strain evidence="4 5">KCTC 22643</strain>
    </source>
</reference>
<dbReference type="InterPro" id="IPR052336">
    <property type="entry name" value="MlaD_Phospholipid_Transporter"/>
</dbReference>
<evidence type="ECO:0000313" key="5">
    <source>
        <dbReference type="Proteomes" id="UP000244948"/>
    </source>
</evidence>
<protein>
    <submittedName>
        <fullName evidence="4">Outer membrane lipid asymmetry maintenance protein MlaD</fullName>
    </submittedName>
</protein>
<sequence length="183" mass="19110">MKNAKWIDFVVGLFVISGIVAFAWLAFNASNATTGLRGGKPIYVTASFTNIGSLKVKAPVMISGVRVGQVNGIALDPHNYEAVVTLALDSSVPIPQDTIAAINTSGLVGEQYIALDPGGSEKDLTNGDRIRMTQDAFVMERLIGQLMASFGGSKGDTSEVIPEESSNSNSGNSGGFKPGSLLD</sequence>